<name>A0A1D3JDZ1_PLAOA</name>
<organism evidence="1 2">
    <name type="scientific">Plasmodium ovale</name>
    <name type="common">malaria parasite P. ovale</name>
    <dbReference type="NCBI Taxonomy" id="36330"/>
    <lineage>
        <taxon>Eukaryota</taxon>
        <taxon>Sar</taxon>
        <taxon>Alveolata</taxon>
        <taxon>Apicomplexa</taxon>
        <taxon>Aconoidasida</taxon>
        <taxon>Haemosporida</taxon>
        <taxon>Plasmodiidae</taxon>
        <taxon>Plasmodium</taxon>
        <taxon>Plasmodium (Plasmodium)</taxon>
    </lineage>
</organism>
<sequence length="266" mass="31867">MNKKKKINIFLFFVKVFALVASIYALEHLHSVSYLPCTFHKPYSSEKDARSKMCFKTLRLLSEKTKRSLEKREYKSKLPDDKDGYSVKYNKILSKDQKLSFLNNYKHLNDDNESVDLSNKEVLLDVMNQIILREKILNYHFHNTKHSQREEKFNAYMDDVSCVKRIIDLSEKSRLYRSGYLRFKYKIFRYIRKCLNKIKLYLILKYKCKSQVIKALTTKDFYNMLVQHFKKDSKSHDYKSRTKNILNKCKNILIHIHTNMKTPSVS</sequence>
<dbReference type="VEuPathDB" id="PlasmoDB:PocGH01_00166200"/>
<dbReference type="OrthoDB" id="385192at2759"/>
<dbReference type="EMBL" id="FLRI01000291">
    <property type="protein sequence ID" value="SBT84022.1"/>
    <property type="molecule type" value="Genomic_DNA"/>
</dbReference>
<dbReference type="AlphaFoldDB" id="A0A1D3JDZ1"/>
<dbReference type="Proteomes" id="UP000242942">
    <property type="component" value="Unassembled WGS sequence"/>
</dbReference>
<keyword evidence="2" id="KW-1185">Reference proteome</keyword>
<evidence type="ECO:0000313" key="2">
    <source>
        <dbReference type="Proteomes" id="UP000242942"/>
    </source>
</evidence>
<reference evidence="1 2" key="1">
    <citation type="submission" date="2016-06" db="EMBL/GenBank/DDBJ databases">
        <authorList>
            <consortium name="Pathogen Informatics"/>
        </authorList>
    </citation>
    <scope>NUCLEOTIDE SEQUENCE [LARGE SCALE GENOMIC DNA]</scope>
    <source>
        <strain evidence="1">PocGH01</strain>
    </source>
</reference>
<accession>A0A1D3JDZ1</accession>
<proteinExistence type="predicted"/>
<evidence type="ECO:0000313" key="1">
    <source>
        <dbReference type="EMBL" id="SBT84022.1"/>
    </source>
</evidence>
<dbReference type="VEuPathDB" id="PlasmoDB:POWCR01_070005000"/>
<gene>
    <name evidence="1" type="primary">PocGH01_00166200</name>
    <name evidence="1" type="ORF">POCGH01_00166200</name>
</gene>
<protein>
    <submittedName>
        <fullName evidence="1">Uncharacterized protein</fullName>
    </submittedName>
</protein>